<evidence type="ECO:0000256" key="4">
    <source>
        <dbReference type="ARBA" id="ARBA00022692"/>
    </source>
</evidence>
<proteinExistence type="inferred from homology"/>
<evidence type="ECO:0000256" key="6">
    <source>
        <dbReference type="ARBA" id="ARBA00023136"/>
    </source>
</evidence>
<comment type="subcellular location">
    <subcellularLocation>
        <location evidence="1 7">Cell membrane</location>
        <topology evidence="1 7">Multi-pass membrane protein</topology>
    </subcellularLocation>
</comment>
<dbReference type="OrthoDB" id="8138334at2"/>
<feature type="domain" description="ABC transmembrane type-1" evidence="8">
    <location>
        <begin position="61"/>
        <end position="246"/>
    </location>
</feature>
<feature type="transmembrane region" description="Helical" evidence="7">
    <location>
        <begin position="224"/>
        <end position="245"/>
    </location>
</feature>
<keyword evidence="6 7" id="KW-0472">Membrane</keyword>
<dbReference type="GO" id="GO:0055085">
    <property type="term" value="P:transmembrane transport"/>
    <property type="evidence" value="ECO:0007669"/>
    <property type="project" value="InterPro"/>
</dbReference>
<reference evidence="10" key="1">
    <citation type="submission" date="2016-10" db="EMBL/GenBank/DDBJ databases">
        <authorList>
            <person name="Varghese N."/>
            <person name="Submissions S."/>
        </authorList>
    </citation>
    <scope>NUCLEOTIDE SEQUENCE [LARGE SCALE GENOMIC DNA]</scope>
    <source>
        <strain evidence="10">CGMCC 1.6489</strain>
    </source>
</reference>
<feature type="transmembrane region" description="Helical" evidence="7">
    <location>
        <begin position="127"/>
        <end position="147"/>
    </location>
</feature>
<name>A0A1H9YTU1_9GAMM</name>
<accession>A0A1H9YTU1</accession>
<keyword evidence="10" id="KW-1185">Reference proteome</keyword>
<gene>
    <name evidence="9" type="ORF">SAMN04487962_101338</name>
</gene>
<dbReference type="Proteomes" id="UP000198762">
    <property type="component" value="Unassembled WGS sequence"/>
</dbReference>
<evidence type="ECO:0000256" key="1">
    <source>
        <dbReference type="ARBA" id="ARBA00004651"/>
    </source>
</evidence>
<dbReference type="EMBL" id="FOHZ01000001">
    <property type="protein sequence ID" value="SES72586.1"/>
    <property type="molecule type" value="Genomic_DNA"/>
</dbReference>
<organism evidence="9 10">
    <name type="scientific">Marinobacter segnicrescens</name>
    <dbReference type="NCBI Taxonomy" id="430453"/>
    <lineage>
        <taxon>Bacteria</taxon>
        <taxon>Pseudomonadati</taxon>
        <taxon>Pseudomonadota</taxon>
        <taxon>Gammaproteobacteria</taxon>
        <taxon>Pseudomonadales</taxon>
        <taxon>Marinobacteraceae</taxon>
        <taxon>Marinobacter</taxon>
    </lineage>
</organism>
<feature type="transmembrane region" description="Helical" evidence="7">
    <location>
        <begin position="12"/>
        <end position="30"/>
    </location>
</feature>
<evidence type="ECO:0000313" key="10">
    <source>
        <dbReference type="Proteomes" id="UP000198762"/>
    </source>
</evidence>
<dbReference type="SUPFAM" id="SSF161098">
    <property type="entry name" value="MetI-like"/>
    <property type="match status" value="1"/>
</dbReference>
<dbReference type="Gene3D" id="1.10.3720.10">
    <property type="entry name" value="MetI-like"/>
    <property type="match status" value="1"/>
</dbReference>
<keyword evidence="3" id="KW-1003">Cell membrane</keyword>
<sequence length="255" mass="27968">MNAIERSIQSAKPLWGVLGLLAVWWLVWKIKVADPVLLPSPQATMFSLWSGMTDGSLWHDFVATVRLTTVSFLLAAVIAIPLGIFLGSSVPLYRSVEFIIDFFRSTPASALFPLFLVLFGTGDLSKILVTAFGAGLVILFNVAYGVMNARQTRLLAAKVMGANKLQTLRDVMFWESLPQTFIGLRNGISLALVIVIVAEMFIGSTEGLGHRLVEAQMLFRMPEMYAAIFAAGALGYGLNWSSVMIEKRIVHWGGK</sequence>
<dbReference type="InterPro" id="IPR035906">
    <property type="entry name" value="MetI-like_sf"/>
</dbReference>
<feature type="transmembrane region" description="Helical" evidence="7">
    <location>
        <begin position="98"/>
        <end position="121"/>
    </location>
</feature>
<keyword evidence="4 7" id="KW-0812">Transmembrane</keyword>
<evidence type="ECO:0000313" key="9">
    <source>
        <dbReference type="EMBL" id="SES72586.1"/>
    </source>
</evidence>
<evidence type="ECO:0000256" key="7">
    <source>
        <dbReference type="RuleBase" id="RU363032"/>
    </source>
</evidence>
<evidence type="ECO:0000256" key="3">
    <source>
        <dbReference type="ARBA" id="ARBA00022475"/>
    </source>
</evidence>
<feature type="transmembrane region" description="Helical" evidence="7">
    <location>
        <begin position="61"/>
        <end position="86"/>
    </location>
</feature>
<feature type="transmembrane region" description="Helical" evidence="7">
    <location>
        <begin position="182"/>
        <end position="204"/>
    </location>
</feature>
<dbReference type="InterPro" id="IPR000515">
    <property type="entry name" value="MetI-like"/>
</dbReference>
<keyword evidence="2 7" id="KW-0813">Transport</keyword>
<protein>
    <submittedName>
        <fullName evidence="9">NitT/TauT family transport system permease protein</fullName>
    </submittedName>
</protein>
<dbReference type="RefSeq" id="WP_091848481.1">
    <property type="nucleotide sequence ID" value="NZ_FOHZ01000001.1"/>
</dbReference>
<dbReference type="PROSITE" id="PS50928">
    <property type="entry name" value="ABC_TM1"/>
    <property type="match status" value="1"/>
</dbReference>
<dbReference type="PANTHER" id="PTHR30151:SF0">
    <property type="entry name" value="ABC TRANSPORTER PERMEASE PROTEIN MJ0413-RELATED"/>
    <property type="match status" value="1"/>
</dbReference>
<dbReference type="PANTHER" id="PTHR30151">
    <property type="entry name" value="ALKANE SULFONATE ABC TRANSPORTER-RELATED, MEMBRANE SUBUNIT"/>
    <property type="match status" value="1"/>
</dbReference>
<dbReference type="CDD" id="cd06261">
    <property type="entry name" value="TM_PBP2"/>
    <property type="match status" value="1"/>
</dbReference>
<evidence type="ECO:0000256" key="2">
    <source>
        <dbReference type="ARBA" id="ARBA00022448"/>
    </source>
</evidence>
<evidence type="ECO:0000259" key="8">
    <source>
        <dbReference type="PROSITE" id="PS50928"/>
    </source>
</evidence>
<dbReference type="GO" id="GO:0005886">
    <property type="term" value="C:plasma membrane"/>
    <property type="evidence" value="ECO:0007669"/>
    <property type="project" value="UniProtKB-SubCell"/>
</dbReference>
<comment type="similarity">
    <text evidence="7">Belongs to the binding-protein-dependent transport system permease family.</text>
</comment>
<dbReference type="Pfam" id="PF00528">
    <property type="entry name" value="BPD_transp_1"/>
    <property type="match status" value="1"/>
</dbReference>
<dbReference type="STRING" id="430453.SAMN04487962_101338"/>
<evidence type="ECO:0000256" key="5">
    <source>
        <dbReference type="ARBA" id="ARBA00022989"/>
    </source>
</evidence>
<dbReference type="AlphaFoldDB" id="A0A1H9YTU1"/>
<keyword evidence="5 7" id="KW-1133">Transmembrane helix</keyword>